<comment type="caution">
    <text evidence="1">The sequence shown here is derived from an EMBL/GenBank/DDBJ whole genome shotgun (WGS) entry which is preliminary data.</text>
</comment>
<evidence type="ECO:0000313" key="2">
    <source>
        <dbReference type="Proteomes" id="UP000037510"/>
    </source>
</evidence>
<dbReference type="AlphaFoldDB" id="A0A0L7LK45"/>
<gene>
    <name evidence="1" type="ORF">OBRU01_06884</name>
</gene>
<name>A0A0L7LK45_OPEBR</name>
<sequence>MTHAAMDRDKKPPIVRRPDVLRKFNAESLLMIERGLLGDLPEKLKPQPFISRARPDNLEIAKPSGLLSSCLPTLPAPDSPSPVSEKLSFEVSDDESISPLKKSFSFRDKFSRISFFGKDKDKDKKWKTIDEDEKDVNLGSDLKRSSRVEQDLKSQKRFWFFRQKDIDKQKQHTPIYQRSKSFEFLPRAIEEQENKTKHKLNRQSSVYEESMGDAWTSNESLEYISNVYYDKEDGVFLKSIREFPSESSSMTNNNSSMSTVTSASSANVENIFKTASVQNLLDEFNKAVDLFSENYLSDCEPYTKSTKQIPVAEKRKSSSFSNIPSPKVLYVTKVNEISEDFKKELSRALSVKRSAPPVPGRPRRGSVTDWFVLEDQASEVKSVSETNKYRRGQKKATNRVRRMSSTKYVSDFILLCLDEFCFEEYFRLFITR</sequence>
<proteinExistence type="predicted"/>
<organism evidence="1 2">
    <name type="scientific">Operophtera brumata</name>
    <name type="common">Winter moth</name>
    <name type="synonym">Phalaena brumata</name>
    <dbReference type="NCBI Taxonomy" id="104452"/>
    <lineage>
        <taxon>Eukaryota</taxon>
        <taxon>Metazoa</taxon>
        <taxon>Ecdysozoa</taxon>
        <taxon>Arthropoda</taxon>
        <taxon>Hexapoda</taxon>
        <taxon>Insecta</taxon>
        <taxon>Pterygota</taxon>
        <taxon>Neoptera</taxon>
        <taxon>Endopterygota</taxon>
        <taxon>Lepidoptera</taxon>
        <taxon>Glossata</taxon>
        <taxon>Ditrysia</taxon>
        <taxon>Geometroidea</taxon>
        <taxon>Geometridae</taxon>
        <taxon>Larentiinae</taxon>
        <taxon>Operophtera</taxon>
    </lineage>
</organism>
<protein>
    <submittedName>
        <fullName evidence="1">Uncharacterized protein</fullName>
    </submittedName>
</protein>
<keyword evidence="2" id="KW-1185">Reference proteome</keyword>
<evidence type="ECO:0000313" key="1">
    <source>
        <dbReference type="EMBL" id="KOB75795.1"/>
    </source>
</evidence>
<dbReference type="EMBL" id="JTDY01000809">
    <property type="protein sequence ID" value="KOB75795.1"/>
    <property type="molecule type" value="Genomic_DNA"/>
</dbReference>
<dbReference type="Proteomes" id="UP000037510">
    <property type="component" value="Unassembled WGS sequence"/>
</dbReference>
<reference evidence="1 2" key="1">
    <citation type="journal article" date="2015" name="Genome Biol. Evol.">
        <title>The genome of winter moth (Operophtera brumata) provides a genomic perspective on sexual dimorphism and phenology.</title>
        <authorList>
            <person name="Derks M.F."/>
            <person name="Smit S."/>
            <person name="Salis L."/>
            <person name="Schijlen E."/>
            <person name="Bossers A."/>
            <person name="Mateman C."/>
            <person name="Pijl A.S."/>
            <person name="de Ridder D."/>
            <person name="Groenen M.A."/>
            <person name="Visser M.E."/>
            <person name="Megens H.J."/>
        </authorList>
    </citation>
    <scope>NUCLEOTIDE SEQUENCE [LARGE SCALE GENOMIC DNA]</scope>
    <source>
        <strain evidence="1">WM2013NL</strain>
        <tissue evidence="1">Head and thorax</tissue>
    </source>
</reference>
<accession>A0A0L7LK45</accession>